<feature type="domain" description="GP-PDE" evidence="1">
    <location>
        <begin position="33"/>
        <end position="161"/>
    </location>
</feature>
<dbReference type="PROSITE" id="PS51704">
    <property type="entry name" value="GP_PDE"/>
    <property type="match status" value="1"/>
</dbReference>
<gene>
    <name evidence="2" type="ORF">METZ01_LOCUS477842</name>
</gene>
<name>A0A383C020_9ZZZZ</name>
<organism evidence="2">
    <name type="scientific">marine metagenome</name>
    <dbReference type="NCBI Taxonomy" id="408172"/>
    <lineage>
        <taxon>unclassified sequences</taxon>
        <taxon>metagenomes</taxon>
        <taxon>ecological metagenomes</taxon>
    </lineage>
</organism>
<dbReference type="Gene3D" id="3.20.20.190">
    <property type="entry name" value="Phosphatidylinositol (PI) phosphodiesterase"/>
    <property type="match status" value="1"/>
</dbReference>
<dbReference type="PANTHER" id="PTHR46211:SF14">
    <property type="entry name" value="GLYCEROPHOSPHODIESTER PHOSPHODIESTERASE"/>
    <property type="match status" value="1"/>
</dbReference>
<evidence type="ECO:0000313" key="2">
    <source>
        <dbReference type="EMBL" id="SVE24988.1"/>
    </source>
</evidence>
<dbReference type="SUPFAM" id="SSF51695">
    <property type="entry name" value="PLC-like phosphodiesterases"/>
    <property type="match status" value="1"/>
</dbReference>
<dbReference type="GO" id="GO:0006629">
    <property type="term" value="P:lipid metabolic process"/>
    <property type="evidence" value="ECO:0007669"/>
    <property type="project" value="InterPro"/>
</dbReference>
<dbReference type="InterPro" id="IPR017946">
    <property type="entry name" value="PLC-like_Pdiesterase_TIM-brl"/>
</dbReference>
<proteinExistence type="predicted"/>
<dbReference type="InterPro" id="IPR030395">
    <property type="entry name" value="GP_PDE_dom"/>
</dbReference>
<reference evidence="2" key="1">
    <citation type="submission" date="2018-05" db="EMBL/GenBank/DDBJ databases">
        <authorList>
            <person name="Lanie J.A."/>
            <person name="Ng W.-L."/>
            <person name="Kazmierczak K.M."/>
            <person name="Andrzejewski T.M."/>
            <person name="Davidsen T.M."/>
            <person name="Wayne K.J."/>
            <person name="Tettelin H."/>
            <person name="Glass J.I."/>
            <person name="Rusch D."/>
            <person name="Podicherti R."/>
            <person name="Tsui H.-C.T."/>
            <person name="Winkler M.E."/>
        </authorList>
    </citation>
    <scope>NUCLEOTIDE SEQUENCE</scope>
</reference>
<dbReference type="EMBL" id="UINC01204319">
    <property type="protein sequence ID" value="SVE24988.1"/>
    <property type="molecule type" value="Genomic_DNA"/>
</dbReference>
<sequence length="161" mass="18651">MKLLFIFIVCCIYFIFIWRWKKKPQKFYSDNKLFLWGHRGSPTKKTENTLSSFKKATSQGVDGLELDVRCTKDKKVVVFHDKDLNRLAGINKKIKDITYVELQKINLIGQEKIPLLDDLVEIIEKVHAVNIEIKSDALFRGYDAVNPVVAFIAKHGIHEKC</sequence>
<dbReference type="PANTHER" id="PTHR46211">
    <property type="entry name" value="GLYCEROPHOSPHORYL DIESTER PHOSPHODIESTERASE"/>
    <property type="match status" value="1"/>
</dbReference>
<dbReference type="AlphaFoldDB" id="A0A383C020"/>
<accession>A0A383C020</accession>
<dbReference type="Pfam" id="PF03009">
    <property type="entry name" value="GDPD"/>
    <property type="match status" value="1"/>
</dbReference>
<feature type="non-terminal residue" evidence="2">
    <location>
        <position position="161"/>
    </location>
</feature>
<protein>
    <recommendedName>
        <fullName evidence="1">GP-PDE domain-containing protein</fullName>
    </recommendedName>
</protein>
<evidence type="ECO:0000259" key="1">
    <source>
        <dbReference type="PROSITE" id="PS51704"/>
    </source>
</evidence>
<dbReference type="GO" id="GO:0008081">
    <property type="term" value="F:phosphoric diester hydrolase activity"/>
    <property type="evidence" value="ECO:0007669"/>
    <property type="project" value="InterPro"/>
</dbReference>